<organism evidence="2">
    <name type="scientific">Micromonas pusilla</name>
    <name type="common">Picoplanktonic green alga</name>
    <name type="synonym">Chromulina pusilla</name>
    <dbReference type="NCBI Taxonomy" id="38833"/>
    <lineage>
        <taxon>Eukaryota</taxon>
        <taxon>Viridiplantae</taxon>
        <taxon>Chlorophyta</taxon>
        <taxon>Mamiellophyceae</taxon>
        <taxon>Mamiellales</taxon>
        <taxon>Mamiellaceae</taxon>
        <taxon>Micromonas</taxon>
    </lineage>
</organism>
<feature type="compositionally biased region" description="Basic and acidic residues" evidence="1">
    <location>
        <begin position="52"/>
        <end position="74"/>
    </location>
</feature>
<dbReference type="AlphaFoldDB" id="A0A7S0IH72"/>
<feature type="compositionally biased region" description="Basic and acidic residues" evidence="1">
    <location>
        <begin position="94"/>
        <end position="117"/>
    </location>
</feature>
<feature type="region of interest" description="Disordered" evidence="1">
    <location>
        <begin position="1"/>
        <end position="25"/>
    </location>
</feature>
<evidence type="ECO:0000313" key="2">
    <source>
        <dbReference type="EMBL" id="CAD8521770.1"/>
    </source>
</evidence>
<gene>
    <name evidence="2" type="ORF">MCOM1403_LOCUS9180</name>
</gene>
<name>A0A7S0IH72_MICPS</name>
<feature type="region of interest" description="Disordered" evidence="1">
    <location>
        <begin position="90"/>
        <end position="129"/>
    </location>
</feature>
<sequence>MVVGAADIEKPLSPPAAGKSCDSEDLKFGFNDVRTQRRQLRGRQGITAAGVFHDESREMPEPRRKLIETPSAKREKEKCDQNIWHLIGPSAPCHAEDSSTQKHRNCREPPPERRSERYPQQNILNNSLPRGAEVRECNFKYERDALTGKGSYRGQRIPMENYEIMADERASMIEKQRVENRMNRTMHIRESEEVRRNNYNILTGVSNDGRARNVGASGRRSPVDAPVEVRPSILQNAQGERMRFMADTPTYQTRGVRNRR</sequence>
<dbReference type="EMBL" id="HBEQ01011380">
    <property type="protein sequence ID" value="CAD8521770.1"/>
    <property type="molecule type" value="Transcribed_RNA"/>
</dbReference>
<proteinExistence type="predicted"/>
<accession>A0A7S0IH72</accession>
<reference evidence="2" key="1">
    <citation type="submission" date="2021-01" db="EMBL/GenBank/DDBJ databases">
        <authorList>
            <person name="Corre E."/>
            <person name="Pelletier E."/>
            <person name="Niang G."/>
            <person name="Scheremetjew M."/>
            <person name="Finn R."/>
            <person name="Kale V."/>
            <person name="Holt S."/>
            <person name="Cochrane G."/>
            <person name="Meng A."/>
            <person name="Brown T."/>
            <person name="Cohen L."/>
        </authorList>
    </citation>
    <scope>NUCLEOTIDE SEQUENCE</scope>
    <source>
        <strain evidence="2">CCMP1723</strain>
    </source>
</reference>
<evidence type="ECO:0000256" key="1">
    <source>
        <dbReference type="SAM" id="MobiDB-lite"/>
    </source>
</evidence>
<feature type="region of interest" description="Disordered" evidence="1">
    <location>
        <begin position="39"/>
        <end position="74"/>
    </location>
</feature>
<protein>
    <submittedName>
        <fullName evidence="2">Uncharacterized protein</fullName>
    </submittedName>
</protein>